<keyword evidence="1" id="KW-0808">Transferase</keyword>
<evidence type="ECO:0000256" key="2">
    <source>
        <dbReference type="ARBA" id="ARBA00022786"/>
    </source>
</evidence>
<evidence type="ECO:0000259" key="4">
    <source>
        <dbReference type="PROSITE" id="PS50127"/>
    </source>
</evidence>
<keyword evidence="6" id="KW-1185">Reference proteome</keyword>
<dbReference type="EMBL" id="PKPP01002295">
    <property type="protein sequence ID" value="PWA76239.1"/>
    <property type="molecule type" value="Genomic_DNA"/>
</dbReference>
<dbReference type="AlphaFoldDB" id="A0A2U1NRU3"/>
<accession>A0A2U1NRU3</accession>
<feature type="compositionally biased region" description="Low complexity" evidence="3">
    <location>
        <begin position="328"/>
        <end position="340"/>
    </location>
</feature>
<dbReference type="STRING" id="35608.A0A2U1NRU3"/>
<comment type="caution">
    <text evidence="5">The sequence shown here is derived from an EMBL/GenBank/DDBJ whole genome shotgun (WGS) entry which is preliminary data.</text>
</comment>
<keyword evidence="2" id="KW-0833">Ubl conjugation pathway</keyword>
<dbReference type="InterPro" id="IPR016135">
    <property type="entry name" value="UBQ-conjugating_enzyme/RWD"/>
</dbReference>
<dbReference type="PANTHER" id="PTHR46116">
    <property type="entry name" value="(E3-INDEPENDENT) E2 UBIQUITIN-CONJUGATING ENZYME"/>
    <property type="match status" value="1"/>
</dbReference>
<reference evidence="5 6" key="1">
    <citation type="journal article" date="2018" name="Mol. Plant">
        <title>The genome of Artemisia annua provides insight into the evolution of Asteraceae family and artemisinin biosynthesis.</title>
        <authorList>
            <person name="Shen Q."/>
            <person name="Zhang L."/>
            <person name="Liao Z."/>
            <person name="Wang S."/>
            <person name="Yan T."/>
            <person name="Shi P."/>
            <person name="Liu M."/>
            <person name="Fu X."/>
            <person name="Pan Q."/>
            <person name="Wang Y."/>
            <person name="Lv Z."/>
            <person name="Lu X."/>
            <person name="Zhang F."/>
            <person name="Jiang W."/>
            <person name="Ma Y."/>
            <person name="Chen M."/>
            <person name="Hao X."/>
            <person name="Li L."/>
            <person name="Tang Y."/>
            <person name="Lv G."/>
            <person name="Zhou Y."/>
            <person name="Sun X."/>
            <person name="Brodelius P.E."/>
            <person name="Rose J.K.C."/>
            <person name="Tang K."/>
        </authorList>
    </citation>
    <scope>NUCLEOTIDE SEQUENCE [LARGE SCALE GENOMIC DNA]</scope>
    <source>
        <strain evidence="6">cv. Huhao1</strain>
        <tissue evidence="5">Leaf</tissue>
    </source>
</reference>
<dbReference type="GO" id="GO:0061631">
    <property type="term" value="F:ubiquitin conjugating enzyme activity"/>
    <property type="evidence" value="ECO:0007669"/>
    <property type="project" value="TreeGrafter"/>
</dbReference>
<proteinExistence type="predicted"/>
<dbReference type="Pfam" id="PF00179">
    <property type="entry name" value="UQ_con"/>
    <property type="match status" value="1"/>
</dbReference>
<feature type="region of interest" description="Disordered" evidence="3">
    <location>
        <begin position="375"/>
        <end position="407"/>
    </location>
</feature>
<feature type="domain" description="UBC core" evidence="4">
    <location>
        <begin position="485"/>
        <end position="644"/>
    </location>
</feature>
<dbReference type="OrthoDB" id="47801at2759"/>
<dbReference type="PROSITE" id="PS50127">
    <property type="entry name" value="UBC_2"/>
    <property type="match status" value="1"/>
</dbReference>
<sequence>MKDAMDTSQSNSEKDVPAVSAHLPKSFTPGSNNFFDLDDYVSNDDYIALQAHSDNTDLPTGIKALPLATSHPSPKGSSLVENSSSMRNFGNVKGMKEYESFKKFDTVLDHSDHYYSTQNSATNQASNCVRIRVALDWIMESSAVARYIPQKSQKRVFPGSSSSAMEPEVIEISDFPVVPKSVSRSRDKGKQKEVPFQDRNDVVFIEGKVGSNKKMKGAMGLSLGSGSSAQFDSKKEVAPGHFPTGFTPGSNNFFDLDDYVFDDDYDNLQAHFDNMDLPTGIEAPVSWLPDLVDIKKKLKSASAYLNAMEQSNGEEVPAQNMPSGYTGQKKVPSPKSSQKVRNSSSKVPFHERNYVDTKEDRNDVVFIEGRGGANKKMKGAMDTSLGSGRSAQSNSKKDVPAASAHFPKGFTPGSNNFLDLDDYVSNDDYIALQAHSDNKDLPTGIATLPLATSHPNPKGSSIVENSSSMRNFVNVEGMKNENHGTCPLSIYANSISGLKLQYTIFVRVYESRMDLLRAAIIGAEGTPYHDGLFFFDVCFPCTYPQKPPLVHYHSGGLHINPNLYESGKVCLSLLNTWHGRANENWIPGTSTMLQVLVSIQGLILNTKPYFNEPMYEYSSGTLQGKKSALDYNENTLILSLKTMVYTMKKQPKYFEDLVVGHFRHSVRDILMACKAYTEGVQVGSLMRGVEQDVDDGEESCSYKFKTDVVSYIKVLIDAFKSIGAKEAEEFLFLGEKKIPPPANKPAATAAWMPTPPPGYFHGYGLTPSIYNPYNPNPSTTYDPYYPNLPLTYDPYNPNPPLTYDPYNPNPPTTYDPYYPKSLTDYDAEPPSTYHPYNPKPPGRRHTSIGISDRKCAAIAFKALDILMRQCGVSVLRLGSKYILTLRPVALKTGATSHPERERRHCALVYLSSQWPIQEAPGIQTDPESFSSRSCLSRT</sequence>
<evidence type="ECO:0000313" key="5">
    <source>
        <dbReference type="EMBL" id="PWA76239.1"/>
    </source>
</evidence>
<feature type="compositionally biased region" description="Polar residues" evidence="3">
    <location>
        <begin position="1"/>
        <end position="11"/>
    </location>
</feature>
<protein>
    <submittedName>
        <fullName evidence="5">Ubiquitin-conjugating enzyme/RWD-like protein</fullName>
    </submittedName>
</protein>
<dbReference type="PANTHER" id="PTHR46116:SF41">
    <property type="entry name" value="UBIQUITIN-CONJUGATING ENZYME E2 25-RELATED"/>
    <property type="match status" value="1"/>
</dbReference>
<name>A0A2U1NRU3_ARTAN</name>
<organism evidence="5 6">
    <name type="scientific">Artemisia annua</name>
    <name type="common">Sweet wormwood</name>
    <dbReference type="NCBI Taxonomy" id="35608"/>
    <lineage>
        <taxon>Eukaryota</taxon>
        <taxon>Viridiplantae</taxon>
        <taxon>Streptophyta</taxon>
        <taxon>Embryophyta</taxon>
        <taxon>Tracheophyta</taxon>
        <taxon>Spermatophyta</taxon>
        <taxon>Magnoliopsida</taxon>
        <taxon>eudicotyledons</taxon>
        <taxon>Gunneridae</taxon>
        <taxon>Pentapetalae</taxon>
        <taxon>asterids</taxon>
        <taxon>campanulids</taxon>
        <taxon>Asterales</taxon>
        <taxon>Asteraceae</taxon>
        <taxon>Asteroideae</taxon>
        <taxon>Anthemideae</taxon>
        <taxon>Artemisiinae</taxon>
        <taxon>Artemisia</taxon>
    </lineage>
</organism>
<gene>
    <name evidence="5" type="ORF">CTI12_AA236970</name>
</gene>
<dbReference type="InterPro" id="IPR000608">
    <property type="entry name" value="UBC"/>
</dbReference>
<dbReference type="Gene3D" id="3.10.110.10">
    <property type="entry name" value="Ubiquitin Conjugating Enzyme"/>
    <property type="match status" value="1"/>
</dbReference>
<evidence type="ECO:0000313" key="6">
    <source>
        <dbReference type="Proteomes" id="UP000245207"/>
    </source>
</evidence>
<feature type="region of interest" description="Disordered" evidence="3">
    <location>
        <begin position="1"/>
        <end position="23"/>
    </location>
</feature>
<feature type="compositionally biased region" description="Polar residues" evidence="3">
    <location>
        <begin position="925"/>
        <end position="938"/>
    </location>
</feature>
<feature type="region of interest" description="Disordered" evidence="3">
    <location>
        <begin position="311"/>
        <end position="352"/>
    </location>
</feature>
<dbReference type="Proteomes" id="UP000245207">
    <property type="component" value="Unassembled WGS sequence"/>
</dbReference>
<evidence type="ECO:0000256" key="3">
    <source>
        <dbReference type="SAM" id="MobiDB-lite"/>
    </source>
</evidence>
<dbReference type="SUPFAM" id="SSF54495">
    <property type="entry name" value="UBC-like"/>
    <property type="match status" value="1"/>
</dbReference>
<dbReference type="SMART" id="SM00212">
    <property type="entry name" value="UBCc"/>
    <property type="match status" value="1"/>
</dbReference>
<feature type="region of interest" description="Disordered" evidence="3">
    <location>
        <begin position="919"/>
        <end position="938"/>
    </location>
</feature>
<dbReference type="CDD" id="cd23837">
    <property type="entry name" value="UBCc_UBE2O"/>
    <property type="match status" value="1"/>
</dbReference>
<feature type="compositionally biased region" description="Polar residues" evidence="3">
    <location>
        <begin position="384"/>
        <end position="394"/>
    </location>
</feature>
<evidence type="ECO:0000256" key="1">
    <source>
        <dbReference type="ARBA" id="ARBA00022679"/>
    </source>
</evidence>